<proteinExistence type="inferred from homology"/>
<accession>E3H7Z3</accession>
<dbReference type="Pfam" id="PF22617">
    <property type="entry name" value="HCS_D2"/>
    <property type="match status" value="1"/>
</dbReference>
<dbReference type="PANTHER" id="PTHR10277:SF9">
    <property type="entry name" value="2-ISOPROPYLMALATE SYNTHASE 1, CHLOROPLASTIC-RELATED"/>
    <property type="match status" value="1"/>
</dbReference>
<keyword evidence="7 11" id="KW-0808">Transferase</keyword>
<evidence type="ECO:0000256" key="4">
    <source>
        <dbReference type="ARBA" id="ARBA00018198"/>
    </source>
</evidence>
<dbReference type="SUPFAM" id="SSF110921">
    <property type="entry name" value="2-isopropylmalate synthase LeuA, allosteric (dimerisation) domain"/>
    <property type="match status" value="1"/>
</dbReference>
<dbReference type="HAMAP" id="MF_01025">
    <property type="entry name" value="LeuA_type1"/>
    <property type="match status" value="1"/>
</dbReference>
<dbReference type="EC" id="2.3.3.13" evidence="3 11"/>
<keyword evidence="14" id="KW-1185">Reference proteome</keyword>
<gene>
    <name evidence="11" type="primary">leuA</name>
    <name evidence="13" type="ordered locus">Ilyop_1164</name>
</gene>
<dbReference type="FunFam" id="3.20.20.70:FF:000010">
    <property type="entry name" value="2-isopropylmalate synthase"/>
    <property type="match status" value="1"/>
</dbReference>
<evidence type="ECO:0000256" key="1">
    <source>
        <dbReference type="ARBA" id="ARBA00004689"/>
    </source>
</evidence>
<dbReference type="HOGENOM" id="CLU_022158_0_1_0"/>
<dbReference type="SUPFAM" id="SSF51569">
    <property type="entry name" value="Aldolase"/>
    <property type="match status" value="1"/>
</dbReference>
<feature type="binding site" evidence="11">
    <location>
        <position position="237"/>
    </location>
    <ligand>
        <name>Mn(2+)</name>
        <dbReference type="ChEBI" id="CHEBI:29035"/>
    </ligand>
</feature>
<dbReference type="EMBL" id="CP002281">
    <property type="protein sequence ID" value="ADO82945.1"/>
    <property type="molecule type" value="Genomic_DNA"/>
</dbReference>
<comment type="catalytic activity">
    <reaction evidence="11">
        <text>3-methyl-2-oxobutanoate + acetyl-CoA + H2O = (2S)-2-isopropylmalate + CoA + H(+)</text>
        <dbReference type="Rhea" id="RHEA:21524"/>
        <dbReference type="ChEBI" id="CHEBI:1178"/>
        <dbReference type="ChEBI" id="CHEBI:11851"/>
        <dbReference type="ChEBI" id="CHEBI:15377"/>
        <dbReference type="ChEBI" id="CHEBI:15378"/>
        <dbReference type="ChEBI" id="CHEBI:57287"/>
        <dbReference type="ChEBI" id="CHEBI:57288"/>
        <dbReference type="EC" id="2.3.3.13"/>
    </reaction>
</comment>
<evidence type="ECO:0000256" key="7">
    <source>
        <dbReference type="ARBA" id="ARBA00022679"/>
    </source>
</evidence>
<dbReference type="OrthoDB" id="9804858at2"/>
<dbReference type="GO" id="GO:0005737">
    <property type="term" value="C:cytoplasm"/>
    <property type="evidence" value="ECO:0007669"/>
    <property type="project" value="UniProtKB-UniRule"/>
</dbReference>
<comment type="cofactor">
    <cofactor evidence="11">
        <name>Mn(2+)</name>
        <dbReference type="ChEBI" id="CHEBI:29035"/>
    </cofactor>
</comment>
<dbReference type="AlphaFoldDB" id="E3H7Z3"/>
<evidence type="ECO:0000259" key="12">
    <source>
        <dbReference type="PROSITE" id="PS50991"/>
    </source>
</evidence>
<organism evidence="13 14">
    <name type="scientific">Ilyobacter polytropus (strain ATCC 51220 / DSM 2926 / LMG 16218 / CuHBu1)</name>
    <dbReference type="NCBI Taxonomy" id="572544"/>
    <lineage>
        <taxon>Bacteria</taxon>
        <taxon>Fusobacteriati</taxon>
        <taxon>Fusobacteriota</taxon>
        <taxon>Fusobacteriia</taxon>
        <taxon>Fusobacteriales</taxon>
        <taxon>Fusobacteriaceae</taxon>
        <taxon>Ilyobacter</taxon>
    </lineage>
</organism>
<evidence type="ECO:0000256" key="6">
    <source>
        <dbReference type="ARBA" id="ARBA00022605"/>
    </source>
</evidence>
<dbReference type="InterPro" id="IPR013709">
    <property type="entry name" value="2-isopropylmalate_synth_dimer"/>
</dbReference>
<dbReference type="SMART" id="SM00917">
    <property type="entry name" value="LeuA_dimer"/>
    <property type="match status" value="1"/>
</dbReference>
<dbReference type="Gene3D" id="3.20.20.70">
    <property type="entry name" value="Aldolase class I"/>
    <property type="match status" value="1"/>
</dbReference>
<name>E3H7Z3_ILYPC</name>
<dbReference type="InterPro" id="IPR005671">
    <property type="entry name" value="LeuA_bact_synth"/>
</dbReference>
<dbReference type="RefSeq" id="WP_013387612.1">
    <property type="nucleotide sequence ID" value="NC_014632.1"/>
</dbReference>
<dbReference type="Pfam" id="PF00682">
    <property type="entry name" value="HMGL-like"/>
    <property type="match status" value="1"/>
</dbReference>
<dbReference type="NCBIfam" id="TIGR00973">
    <property type="entry name" value="leuA_bact"/>
    <property type="match status" value="1"/>
</dbReference>
<keyword evidence="6 11" id="KW-0028">Amino-acid biosynthesis</keyword>
<dbReference type="InterPro" id="IPR013785">
    <property type="entry name" value="Aldolase_TIM"/>
</dbReference>
<feature type="binding site" evidence="11">
    <location>
        <position position="201"/>
    </location>
    <ligand>
        <name>Mn(2+)</name>
        <dbReference type="ChEBI" id="CHEBI:29035"/>
    </ligand>
</feature>
<comment type="subunit">
    <text evidence="11">Homodimer.</text>
</comment>
<dbReference type="PROSITE" id="PS50991">
    <property type="entry name" value="PYR_CT"/>
    <property type="match status" value="1"/>
</dbReference>
<dbReference type="GO" id="GO:0003852">
    <property type="term" value="F:2-isopropylmalate synthase activity"/>
    <property type="evidence" value="ECO:0007669"/>
    <property type="project" value="UniProtKB-UniRule"/>
</dbReference>
<dbReference type="GO" id="GO:0009098">
    <property type="term" value="P:L-leucine biosynthetic process"/>
    <property type="evidence" value="ECO:0007669"/>
    <property type="project" value="UniProtKB-UniRule"/>
</dbReference>
<dbReference type="NCBIfam" id="NF002086">
    <property type="entry name" value="PRK00915.1-3"/>
    <property type="match status" value="1"/>
</dbReference>
<feature type="domain" description="Pyruvate carboxyltransferase" evidence="12">
    <location>
        <begin position="4"/>
        <end position="266"/>
    </location>
</feature>
<evidence type="ECO:0000256" key="8">
    <source>
        <dbReference type="ARBA" id="ARBA00022723"/>
    </source>
</evidence>
<dbReference type="GO" id="GO:0003985">
    <property type="term" value="F:acetyl-CoA C-acetyltransferase activity"/>
    <property type="evidence" value="ECO:0007669"/>
    <property type="project" value="UniProtKB-UniRule"/>
</dbReference>
<dbReference type="eggNOG" id="COG0119">
    <property type="taxonomic scope" value="Bacteria"/>
</dbReference>
<evidence type="ECO:0000256" key="10">
    <source>
        <dbReference type="ARBA" id="ARBA00023304"/>
    </source>
</evidence>
<evidence type="ECO:0000256" key="2">
    <source>
        <dbReference type="ARBA" id="ARBA00009396"/>
    </source>
</evidence>
<evidence type="ECO:0000256" key="9">
    <source>
        <dbReference type="ARBA" id="ARBA00023211"/>
    </source>
</evidence>
<evidence type="ECO:0000256" key="11">
    <source>
        <dbReference type="HAMAP-Rule" id="MF_01025"/>
    </source>
</evidence>
<dbReference type="Gene3D" id="3.30.160.270">
    <property type="match status" value="1"/>
</dbReference>
<dbReference type="Gene3D" id="1.10.238.260">
    <property type="match status" value="1"/>
</dbReference>
<dbReference type="CDD" id="cd07940">
    <property type="entry name" value="DRE_TIM_IPMS"/>
    <property type="match status" value="1"/>
</dbReference>
<keyword evidence="5 11" id="KW-0432">Leucine biosynthesis</keyword>
<dbReference type="STRING" id="572544.Ilyop_1164"/>
<feature type="binding site" evidence="11">
    <location>
        <position position="203"/>
    </location>
    <ligand>
        <name>Mn(2+)</name>
        <dbReference type="ChEBI" id="CHEBI:29035"/>
    </ligand>
</feature>
<evidence type="ECO:0000313" key="13">
    <source>
        <dbReference type="EMBL" id="ADO82945.1"/>
    </source>
</evidence>
<dbReference type="PROSITE" id="PS00815">
    <property type="entry name" value="AIPM_HOMOCIT_SYNTH_1"/>
    <property type="match status" value="1"/>
</dbReference>
<reference evidence="13 14" key="1">
    <citation type="journal article" date="2010" name="Stand. Genomic Sci.">
        <title>Complete genome sequence of Ilyobacter polytropus type strain (CuHbu1).</title>
        <authorList>
            <person name="Sikorski J."/>
            <person name="Chertkov O."/>
            <person name="Lapidus A."/>
            <person name="Nolan M."/>
            <person name="Lucas S."/>
            <person name="Del Rio T.G."/>
            <person name="Tice H."/>
            <person name="Cheng J.F."/>
            <person name="Tapia R."/>
            <person name="Han C."/>
            <person name="Goodwin L."/>
            <person name="Pitluck S."/>
            <person name="Liolios K."/>
            <person name="Ivanova N."/>
            <person name="Mavromatis K."/>
            <person name="Mikhailova N."/>
            <person name="Pati A."/>
            <person name="Chen A."/>
            <person name="Palaniappan K."/>
            <person name="Land M."/>
            <person name="Hauser L."/>
            <person name="Chang Y.J."/>
            <person name="Jeffries C.D."/>
            <person name="Brambilla E."/>
            <person name="Yasawong M."/>
            <person name="Rohde M."/>
            <person name="Pukall R."/>
            <person name="Spring S."/>
            <person name="Goker M."/>
            <person name="Woyke T."/>
            <person name="Bristow J."/>
            <person name="Eisen J.A."/>
            <person name="Markowitz V."/>
            <person name="Hugenholtz P."/>
            <person name="Kyrpides N.C."/>
            <person name="Klenk H.P."/>
        </authorList>
    </citation>
    <scope>NUCLEOTIDE SEQUENCE [LARGE SCALE GENOMIC DNA]</scope>
    <source>
        <strain evidence="14">ATCC 51220 / DSM 2926 / LMG 16218 / CuHBu1</strain>
    </source>
</reference>
<evidence type="ECO:0000313" key="14">
    <source>
        <dbReference type="Proteomes" id="UP000006875"/>
    </source>
</evidence>
<dbReference type="InterPro" id="IPR036230">
    <property type="entry name" value="LeuA_allosteric_dom_sf"/>
</dbReference>
<comment type="pathway">
    <text evidence="1 11">Amino-acid biosynthesis; L-leucine biosynthesis; L-leucine from 3-methyl-2-oxobutanoate: step 1/4.</text>
</comment>
<dbReference type="UniPathway" id="UPA00048">
    <property type="reaction ID" value="UER00070"/>
</dbReference>
<dbReference type="KEGG" id="ipo:Ilyop_1164"/>
<feature type="region of interest" description="Regulatory domain" evidence="11">
    <location>
        <begin position="390"/>
        <end position="504"/>
    </location>
</feature>
<evidence type="ECO:0000256" key="3">
    <source>
        <dbReference type="ARBA" id="ARBA00012973"/>
    </source>
</evidence>
<protein>
    <recommendedName>
        <fullName evidence="4 11">2-isopropylmalate synthase</fullName>
        <ecNumber evidence="3 11">2.3.3.13</ecNumber>
    </recommendedName>
    <alternativeName>
        <fullName evidence="11">Alpha-IPM synthase</fullName>
    </alternativeName>
    <alternativeName>
        <fullName evidence="11">Alpha-isopropylmalate synthase</fullName>
    </alternativeName>
</protein>
<dbReference type="PANTHER" id="PTHR10277">
    <property type="entry name" value="HOMOCITRATE SYNTHASE-RELATED"/>
    <property type="match status" value="1"/>
</dbReference>
<keyword evidence="11" id="KW-0963">Cytoplasm</keyword>
<dbReference type="InterPro" id="IPR002034">
    <property type="entry name" value="AIPM/Hcit_synth_CS"/>
</dbReference>
<dbReference type="InterPro" id="IPR000891">
    <property type="entry name" value="PYR_CT"/>
</dbReference>
<dbReference type="FunFam" id="1.10.238.260:FF:000001">
    <property type="entry name" value="2-isopropylmalate synthase"/>
    <property type="match status" value="1"/>
</dbReference>
<dbReference type="Proteomes" id="UP000006875">
    <property type="component" value="Chromosome"/>
</dbReference>
<comment type="function">
    <text evidence="11">Catalyzes the condensation of the acetyl group of acetyl-CoA with 3-methyl-2-oxobutanoate (2-ketoisovalerate) to form 3-carboxy-3-hydroxy-4-methylpentanoate (2-isopropylmalate).</text>
</comment>
<evidence type="ECO:0000256" key="5">
    <source>
        <dbReference type="ARBA" id="ARBA00022430"/>
    </source>
</evidence>
<keyword evidence="10 11" id="KW-0100">Branched-chain amino acid biosynthesis</keyword>
<sequence length="504" mass="55282">MRKVKIFDTTLRDGEQTPGVNLSIEEKLTIAKNLEELNVDIIEAGFAIASQADFDAIKEVAKTIKKCKVASLARATEKDIDRAWDAVKEAKYPRIHTFIATSDIHMKYKLKMSEDEVYNQAVEMVKYAKSKGCEVQFSCEDASRTRPEFLYRVLEGVIDAGAIVVNIPDTVGFTYPEEFYEIVKGIKENVPNIDKAEIAVHCHNDLGLATANALAAIRAGAAQIECTVNGLGERAGNTAIEELAMTLKVRPEGYGVECGINHSKIYHVSKTVSKLTGVDIQPNKAVVGDNAFAHESGIHQHGVLENSSTYEIMTPESIGRAKNKLVFGKHSGKHAFKDKLIELGYELSEEKIDDIFKKFKKLTDIKKEILDEDIESLALGGLRTVEKSYDLTSFNITRIPGHTTQAEVKMVAKSEIRTAIAEGDGPVSAVYNAINTITGCKNCTLKDYSIKSITSASDAQGEARVEVEIDGKVYIGKGIKTDIIEASAVAYIDAINRSLINVNK</sequence>
<feature type="binding site" evidence="11">
    <location>
        <position position="13"/>
    </location>
    <ligand>
        <name>Mn(2+)</name>
        <dbReference type="ChEBI" id="CHEBI:29035"/>
    </ligand>
</feature>
<dbReference type="PROSITE" id="PS00816">
    <property type="entry name" value="AIPM_HOMOCIT_SYNTH_2"/>
    <property type="match status" value="1"/>
</dbReference>
<dbReference type="InterPro" id="IPR050073">
    <property type="entry name" value="2-IPM_HCS-like"/>
</dbReference>
<keyword evidence="9 11" id="KW-0464">Manganese</keyword>
<keyword evidence="8 11" id="KW-0479">Metal-binding</keyword>
<dbReference type="InterPro" id="IPR054691">
    <property type="entry name" value="LeuA/HCS_post-cat"/>
</dbReference>
<dbReference type="GO" id="GO:0030145">
    <property type="term" value="F:manganese ion binding"/>
    <property type="evidence" value="ECO:0007669"/>
    <property type="project" value="UniProtKB-UniRule"/>
</dbReference>
<comment type="similarity">
    <text evidence="2 11">Belongs to the alpha-IPM synthase/homocitrate synthase family. LeuA type 1 subfamily.</text>
</comment>
<keyword evidence="13" id="KW-0012">Acyltransferase</keyword>
<dbReference type="Pfam" id="PF08502">
    <property type="entry name" value="LeuA_dimer"/>
    <property type="match status" value="1"/>
</dbReference>